<keyword evidence="2" id="KW-0732">Signal</keyword>
<name>A0A9D5HYB0_9CRYT</name>
<evidence type="ECO:0000313" key="3">
    <source>
        <dbReference type="EMBL" id="KAJ1612364.1"/>
    </source>
</evidence>
<feature type="compositionally biased region" description="Low complexity" evidence="1">
    <location>
        <begin position="295"/>
        <end position="315"/>
    </location>
</feature>
<organism evidence="3">
    <name type="scientific">Cryptosporidium canis</name>
    <dbReference type="NCBI Taxonomy" id="195482"/>
    <lineage>
        <taxon>Eukaryota</taxon>
        <taxon>Sar</taxon>
        <taxon>Alveolata</taxon>
        <taxon>Apicomplexa</taxon>
        <taxon>Conoidasida</taxon>
        <taxon>Coccidia</taxon>
        <taxon>Eucoccidiorida</taxon>
        <taxon>Eimeriorina</taxon>
        <taxon>Cryptosporidiidae</taxon>
        <taxon>Cryptosporidium</taxon>
    </lineage>
</organism>
<dbReference type="OrthoDB" id="7250310at2759"/>
<feature type="compositionally biased region" description="Polar residues" evidence="1">
    <location>
        <begin position="333"/>
        <end position="342"/>
    </location>
</feature>
<accession>A0A9D5HYB0</accession>
<gene>
    <name evidence="3" type="ORF">OJ253_585</name>
</gene>
<protein>
    <submittedName>
        <fullName evidence="3">Oocyst wall protein 4</fullName>
    </submittedName>
</protein>
<sequence>MYQIRWFILFLILYSTPNVETKPGISASHGKIIISGSNHQNYNQGSSTFSTVNGRSFVHNKGLQSPPRIEHPISPKLLCPKGYDLIGENCIFSHTISANIECPEGFEVFRTDLKVECIYKSMVPAKFSCKNGTPKIIENYAYCPVEVVESPLINCPSGTLPKENECITIELKPPTLKCSEGYSLDNNSNCKQVIELKPLLNCPPNTILEQTTMTCVTKVIVEPLEVCPPGAIPVRSRDLSDIKGLLNMIAINRDKHRNLQEIPTLGSIHGYNGGTSSDNNTTNNKYNLQKEHLNNSNSEKYSSNKLENNNLNSENKLTKPIEPNYINGPVKSPPNSLNDYKTNNSNNGSNGHKSSIQGQMDEYSHGINFSQDDTFYQALYNSSKDLKNSGGIINESLIGDQIICLVLQFATPRVECPPGLELTKDGICTHSDVFTPKKTCEGGIEPDSDNMCVIEKLLPAEVECPKGYTLDIITGMCIKKEAEELICPEGTVLNKISLKCEAEPTCPNGFTLNSSTMTCENEKSEPPHQKCPEGTEYDEVSSSCKVKDAQLPLIMCPEGYEQRGDDCILDKKIPASYYCPSDYYQTNKNDCVKWYQDYLLQCPPFLELTDEVFAYRTDLIPPPAAGRGPVLPYMAIERKLQHISYQNSNIFAEHRTMEANNSPNISRFSNLGNTRVTDSRKQYDNLSSSTPIVIKSLRTRGMVCFGWGKRYKMIVNCPEGTILLNEKCVETRIMTPQLLCTKGYTVNEADSTCVYEERVHPNIECPAYMELSTSRTGTPICIGSRRDPAEVSCPEGFDWLANTLNCESQEFAQPKVTCIKGYSIVKESTGTFCKRSDSIKPTPSCPPEYRYDHASRVCIYEVKLHEIKERDENLRNSITNIRATPNI</sequence>
<dbReference type="InterPro" id="IPR009030">
    <property type="entry name" value="Growth_fac_rcpt_cys_sf"/>
</dbReference>
<evidence type="ECO:0000256" key="1">
    <source>
        <dbReference type="SAM" id="MobiDB-lite"/>
    </source>
</evidence>
<dbReference type="SUPFAM" id="SSF57184">
    <property type="entry name" value="Growth factor receptor domain"/>
    <property type="match status" value="1"/>
</dbReference>
<feature type="region of interest" description="Disordered" evidence="1">
    <location>
        <begin position="295"/>
        <end position="358"/>
    </location>
</feature>
<evidence type="ECO:0000256" key="2">
    <source>
        <dbReference type="SAM" id="SignalP"/>
    </source>
</evidence>
<comment type="caution">
    <text evidence="3">The sequence shown here is derived from an EMBL/GenBank/DDBJ whole genome shotgun (WGS) entry which is preliminary data.</text>
</comment>
<dbReference type="AlphaFoldDB" id="A0A9D5HYB0"/>
<feature type="chain" id="PRO_5038845089" evidence="2">
    <location>
        <begin position="22"/>
        <end position="887"/>
    </location>
</feature>
<feature type="signal peptide" evidence="2">
    <location>
        <begin position="1"/>
        <end position="21"/>
    </location>
</feature>
<dbReference type="Proteomes" id="UP001067231">
    <property type="component" value="Unassembled WGS sequence"/>
</dbReference>
<reference evidence="3" key="1">
    <citation type="submission" date="2022-10" db="EMBL/GenBank/DDBJ databases">
        <title>Adaptive evolution leads to modifications in subtelomeric GC content in a zoonotic Cryptosporidium species.</title>
        <authorList>
            <person name="Li J."/>
            <person name="Feng Y."/>
            <person name="Xiao L."/>
        </authorList>
    </citation>
    <scope>NUCLEOTIDE SEQUENCE</scope>
    <source>
        <strain evidence="3">33844</strain>
    </source>
</reference>
<dbReference type="EMBL" id="JAPCXC010000007">
    <property type="protein sequence ID" value="KAJ1612364.1"/>
    <property type="molecule type" value="Genomic_DNA"/>
</dbReference>
<proteinExistence type="predicted"/>